<evidence type="ECO:0000313" key="11">
    <source>
        <dbReference type="EMBL" id="SDH73005.1"/>
    </source>
</evidence>
<evidence type="ECO:0000256" key="4">
    <source>
        <dbReference type="ARBA" id="ARBA00022692"/>
    </source>
</evidence>
<dbReference type="EMBL" id="FNDD01000026">
    <property type="protein sequence ID" value="SDH73005.1"/>
    <property type="molecule type" value="Genomic_DNA"/>
</dbReference>
<dbReference type="PANTHER" id="PTHR30625:SF15">
    <property type="entry name" value="BIOPOLYMER TRANSPORT PROTEIN EXBB"/>
    <property type="match status" value="1"/>
</dbReference>
<keyword evidence="6 9" id="KW-1133">Transmembrane helix</keyword>
<reference evidence="11 12" key="1">
    <citation type="submission" date="2016-10" db="EMBL/GenBank/DDBJ databases">
        <authorList>
            <person name="de Groot N.N."/>
        </authorList>
    </citation>
    <scope>NUCLEOTIDE SEQUENCE [LARGE SCALE GENOMIC DNA]</scope>
    <source>
        <strain evidence="11 12">CGMCC 1.10228</strain>
    </source>
</reference>
<dbReference type="GO" id="GO:0005886">
    <property type="term" value="C:plasma membrane"/>
    <property type="evidence" value="ECO:0007669"/>
    <property type="project" value="UniProtKB-SubCell"/>
</dbReference>
<dbReference type="RefSeq" id="WP_093277362.1">
    <property type="nucleotide sequence ID" value="NZ_FNDD01000026.1"/>
</dbReference>
<evidence type="ECO:0000256" key="8">
    <source>
        <dbReference type="RuleBase" id="RU004057"/>
    </source>
</evidence>
<dbReference type="Proteomes" id="UP000198854">
    <property type="component" value="Unassembled WGS sequence"/>
</dbReference>
<comment type="subcellular location">
    <subcellularLocation>
        <location evidence="1">Cell membrane</location>
        <topology evidence="1">Multi-pass membrane protein</topology>
    </subcellularLocation>
    <subcellularLocation>
        <location evidence="8">Membrane</location>
        <topology evidence="8">Multi-pass membrane protein</topology>
    </subcellularLocation>
</comment>
<gene>
    <name evidence="11" type="ORF">SAMN04488136_12653</name>
</gene>
<organism evidence="11 12">
    <name type="scientific">Vibrio xiamenensis</name>
    <dbReference type="NCBI Taxonomy" id="861298"/>
    <lineage>
        <taxon>Bacteria</taxon>
        <taxon>Pseudomonadati</taxon>
        <taxon>Pseudomonadota</taxon>
        <taxon>Gammaproteobacteria</taxon>
        <taxon>Vibrionales</taxon>
        <taxon>Vibrionaceae</taxon>
        <taxon>Vibrio</taxon>
    </lineage>
</organism>
<keyword evidence="5 8" id="KW-0653">Protein transport</keyword>
<evidence type="ECO:0000256" key="2">
    <source>
        <dbReference type="ARBA" id="ARBA00022448"/>
    </source>
</evidence>
<dbReference type="InterPro" id="IPR002898">
    <property type="entry name" value="MotA_ExbB_proton_chnl"/>
</dbReference>
<keyword evidence="3" id="KW-1003">Cell membrane</keyword>
<proteinExistence type="inferred from homology"/>
<dbReference type="Pfam" id="PF01618">
    <property type="entry name" value="MotA_ExbB"/>
    <property type="match status" value="1"/>
</dbReference>
<keyword evidence="4 9" id="KW-0812">Transmembrane</keyword>
<evidence type="ECO:0000313" key="12">
    <source>
        <dbReference type="Proteomes" id="UP000198854"/>
    </source>
</evidence>
<sequence length="209" mass="22427">MSNDVWSITTGVPLLLCSAVALALIIERYSYVLRCKGLGAQTYHSIITALTEKNTAKALEIATSARTGYQAAVQVLAVHQKSDKTLRDEAVKIALLRHANLLKRRLSGLTTIAALAPMLGLLGTIIGLMRSFHDIGLNSGPVEPAIIADGLWQALSTTAAGMVIAVSCVLFHALIQSRIRRHLAQATDLLNHLSHTLHADTVKVSEPQP</sequence>
<evidence type="ECO:0000256" key="3">
    <source>
        <dbReference type="ARBA" id="ARBA00022475"/>
    </source>
</evidence>
<evidence type="ECO:0000259" key="10">
    <source>
        <dbReference type="Pfam" id="PF01618"/>
    </source>
</evidence>
<dbReference type="InterPro" id="IPR050790">
    <property type="entry name" value="ExbB/TolQ_transport"/>
</dbReference>
<keyword evidence="7 9" id="KW-0472">Membrane</keyword>
<protein>
    <submittedName>
        <fullName evidence="11">Biopolymer transport protein ExbB</fullName>
    </submittedName>
</protein>
<accession>A0A1G8ET37</accession>
<comment type="similarity">
    <text evidence="8">Belongs to the exbB/tolQ family.</text>
</comment>
<dbReference type="AlphaFoldDB" id="A0A1G8ET37"/>
<name>A0A1G8ET37_9VIBR</name>
<dbReference type="PANTHER" id="PTHR30625">
    <property type="entry name" value="PROTEIN TOLQ"/>
    <property type="match status" value="1"/>
</dbReference>
<feature type="transmembrane region" description="Helical" evidence="9">
    <location>
        <begin position="6"/>
        <end position="26"/>
    </location>
</feature>
<keyword evidence="12" id="KW-1185">Reference proteome</keyword>
<keyword evidence="2 8" id="KW-0813">Transport</keyword>
<dbReference type="OrthoDB" id="4045at2"/>
<feature type="transmembrane region" description="Helical" evidence="9">
    <location>
        <begin position="106"/>
        <end position="130"/>
    </location>
</feature>
<dbReference type="STRING" id="861298.SAMN04488136_12653"/>
<evidence type="ECO:0000256" key="5">
    <source>
        <dbReference type="ARBA" id="ARBA00022927"/>
    </source>
</evidence>
<feature type="transmembrane region" description="Helical" evidence="9">
    <location>
        <begin position="150"/>
        <end position="175"/>
    </location>
</feature>
<dbReference type="GO" id="GO:0017038">
    <property type="term" value="P:protein import"/>
    <property type="evidence" value="ECO:0007669"/>
    <property type="project" value="TreeGrafter"/>
</dbReference>
<evidence type="ECO:0000256" key="9">
    <source>
        <dbReference type="SAM" id="Phobius"/>
    </source>
</evidence>
<feature type="domain" description="MotA/TolQ/ExbB proton channel" evidence="10">
    <location>
        <begin position="70"/>
        <end position="185"/>
    </location>
</feature>
<evidence type="ECO:0000256" key="1">
    <source>
        <dbReference type="ARBA" id="ARBA00004651"/>
    </source>
</evidence>
<evidence type="ECO:0000256" key="6">
    <source>
        <dbReference type="ARBA" id="ARBA00022989"/>
    </source>
</evidence>
<evidence type="ECO:0000256" key="7">
    <source>
        <dbReference type="ARBA" id="ARBA00023136"/>
    </source>
</evidence>